<organism evidence="1 2">
    <name type="scientific">Lyophyllum shimeji</name>
    <name type="common">Hon-shimeji</name>
    <name type="synonym">Tricholoma shimeji</name>
    <dbReference type="NCBI Taxonomy" id="47721"/>
    <lineage>
        <taxon>Eukaryota</taxon>
        <taxon>Fungi</taxon>
        <taxon>Dikarya</taxon>
        <taxon>Basidiomycota</taxon>
        <taxon>Agaricomycotina</taxon>
        <taxon>Agaricomycetes</taxon>
        <taxon>Agaricomycetidae</taxon>
        <taxon>Agaricales</taxon>
        <taxon>Tricholomatineae</taxon>
        <taxon>Lyophyllaceae</taxon>
        <taxon>Lyophyllum</taxon>
    </lineage>
</organism>
<sequence length="190" mass="21696">MKHIIKGVHLAHLGPRGAQATEVVIAKIARGTDSTQMRALKNEAEFYARLRDLQGRFLPRCYGFFRCKDQGEDIACLLLEYCIGFAPSTEQEIVEYHRAKMIAVCKIHEYGVQHGNLSRAHHFVRTGDGVRVLDFSLAVLHSCVNAYPVNTNPRAPRDLILQCKELVNMEMTCGFRHDRAAEQGYYRKRY</sequence>
<evidence type="ECO:0000313" key="1">
    <source>
        <dbReference type="EMBL" id="GLB35776.1"/>
    </source>
</evidence>
<accession>A0A9P3PHX0</accession>
<dbReference type="SUPFAM" id="SSF56112">
    <property type="entry name" value="Protein kinase-like (PK-like)"/>
    <property type="match status" value="1"/>
</dbReference>
<dbReference type="InterPro" id="IPR011009">
    <property type="entry name" value="Kinase-like_dom_sf"/>
</dbReference>
<dbReference type="Proteomes" id="UP001063166">
    <property type="component" value="Unassembled WGS sequence"/>
</dbReference>
<evidence type="ECO:0000313" key="2">
    <source>
        <dbReference type="Proteomes" id="UP001063166"/>
    </source>
</evidence>
<comment type="caution">
    <text evidence="1">The sequence shown here is derived from an EMBL/GenBank/DDBJ whole genome shotgun (WGS) entry which is preliminary data.</text>
</comment>
<gene>
    <name evidence="1" type="ORF">LshimejAT787_0300640</name>
</gene>
<keyword evidence="2" id="KW-1185">Reference proteome</keyword>
<name>A0A9P3PHX0_LYOSH</name>
<dbReference type="EMBL" id="BRPK01000003">
    <property type="protein sequence ID" value="GLB35776.1"/>
    <property type="molecule type" value="Genomic_DNA"/>
</dbReference>
<reference evidence="1" key="1">
    <citation type="submission" date="2022-07" db="EMBL/GenBank/DDBJ databases">
        <title>The genome of Lyophyllum shimeji provides insight into the initial evolution of ectomycorrhizal fungal genome.</title>
        <authorList>
            <person name="Kobayashi Y."/>
            <person name="Shibata T."/>
            <person name="Hirakawa H."/>
            <person name="Shigenobu S."/>
            <person name="Nishiyama T."/>
            <person name="Yamada A."/>
            <person name="Hasebe M."/>
            <person name="Kawaguchi M."/>
        </authorList>
    </citation>
    <scope>NUCLEOTIDE SEQUENCE</scope>
    <source>
        <strain evidence="1">AT787</strain>
    </source>
</reference>
<evidence type="ECO:0008006" key="3">
    <source>
        <dbReference type="Google" id="ProtNLM"/>
    </source>
</evidence>
<dbReference type="OrthoDB" id="3182995at2759"/>
<protein>
    <recommendedName>
        <fullName evidence="3">Protein kinase domain-containing protein</fullName>
    </recommendedName>
</protein>
<proteinExistence type="predicted"/>
<dbReference type="AlphaFoldDB" id="A0A9P3PHX0"/>